<reference evidence="3" key="1">
    <citation type="submission" date="2015-07" db="EMBL/GenBank/DDBJ databases">
        <authorList>
            <person name="Teixeira M.M."/>
            <person name="Souza R.C."/>
            <person name="Almeida L.G."/>
            <person name="Vicente V.A."/>
            <person name="de Hoog S."/>
            <person name="Bocca A.L."/>
            <person name="de Almeida S.R."/>
            <person name="Vasconcelos A.T."/>
            <person name="Felipe M.S."/>
        </authorList>
    </citation>
    <scope>NUCLEOTIDE SEQUENCE [LARGE SCALE GENOMIC DNA]</scope>
    <source>
        <strain evidence="3">KSF</strain>
    </source>
</reference>
<organism evidence="2 3">
    <name type="scientific">Cladophialophora carrionii</name>
    <dbReference type="NCBI Taxonomy" id="86049"/>
    <lineage>
        <taxon>Eukaryota</taxon>
        <taxon>Fungi</taxon>
        <taxon>Dikarya</taxon>
        <taxon>Ascomycota</taxon>
        <taxon>Pezizomycotina</taxon>
        <taxon>Eurotiomycetes</taxon>
        <taxon>Chaetothyriomycetidae</taxon>
        <taxon>Chaetothyriales</taxon>
        <taxon>Herpotrichiellaceae</taxon>
        <taxon>Cladophialophora</taxon>
    </lineage>
</organism>
<dbReference type="EMBL" id="LGRB01000009">
    <property type="protein sequence ID" value="OCT51792.1"/>
    <property type="molecule type" value="Genomic_DNA"/>
</dbReference>
<dbReference type="VEuPathDB" id="FungiDB:CLCR_09179"/>
<keyword evidence="3" id="KW-1185">Reference proteome</keyword>
<name>A0A1C1CTG5_9EURO</name>
<protein>
    <recommendedName>
        <fullName evidence="1">Carrier domain-containing protein</fullName>
    </recommendedName>
</protein>
<accession>A0A1C1CTG5</accession>
<sequence>MIIASDEAAAMQSQDLIDALWPTIMAENKPLPTYPELREFLHVQILDPCPHDDDSVLTDDIDMFSLYGDSLQPTRLRDKILKEFQMDGNTLPQMVVFKYPSIAKLATAMINIRDHKSIEVSDSIE</sequence>
<evidence type="ECO:0000313" key="3">
    <source>
        <dbReference type="Proteomes" id="UP000094526"/>
    </source>
</evidence>
<proteinExistence type="predicted"/>
<gene>
    <name evidence="2" type="ORF">CLCR_09179</name>
</gene>
<dbReference type="OrthoDB" id="429813at2759"/>
<evidence type="ECO:0000313" key="2">
    <source>
        <dbReference type="EMBL" id="OCT51792.1"/>
    </source>
</evidence>
<dbReference type="Pfam" id="PF00550">
    <property type="entry name" value="PP-binding"/>
    <property type="match status" value="1"/>
</dbReference>
<comment type="caution">
    <text evidence="2">The sequence shown here is derived from an EMBL/GenBank/DDBJ whole genome shotgun (WGS) entry which is preliminary data.</text>
</comment>
<feature type="domain" description="Carrier" evidence="1">
    <location>
        <begin position="53"/>
        <end position="108"/>
    </location>
</feature>
<dbReference type="Gene3D" id="1.10.1200.10">
    <property type="entry name" value="ACP-like"/>
    <property type="match status" value="1"/>
</dbReference>
<dbReference type="Proteomes" id="UP000094526">
    <property type="component" value="Unassembled WGS sequence"/>
</dbReference>
<dbReference type="InterPro" id="IPR036736">
    <property type="entry name" value="ACP-like_sf"/>
</dbReference>
<evidence type="ECO:0000259" key="1">
    <source>
        <dbReference type="Pfam" id="PF00550"/>
    </source>
</evidence>
<dbReference type="SUPFAM" id="SSF47336">
    <property type="entry name" value="ACP-like"/>
    <property type="match status" value="1"/>
</dbReference>
<dbReference type="InterPro" id="IPR009081">
    <property type="entry name" value="PP-bd_ACP"/>
</dbReference>
<dbReference type="AlphaFoldDB" id="A0A1C1CTG5"/>